<gene>
    <name evidence="11" type="ORF">MESMUL_17180</name>
    <name evidence="12" type="ORF">MESMUL_22670</name>
</gene>
<dbReference type="InterPro" id="IPR014297">
    <property type="entry name" value="DMSO_DmsB"/>
</dbReference>
<evidence type="ECO:0000313" key="11">
    <source>
        <dbReference type="EMBL" id="GBO94364.1"/>
    </source>
</evidence>
<dbReference type="AlphaFoldDB" id="A0A388SGV9"/>
<comment type="caution">
    <text evidence="12">The sequence shown here is derived from an EMBL/GenBank/DDBJ whole genome shotgun (WGS) entry which is preliminary data.</text>
</comment>
<reference evidence="12 13" key="1">
    <citation type="journal article" date="2018" name="Int. J. Syst. Evol. Microbiol.">
        <title>Mesosutterella multiformis gen. nov., sp. nov., a member of the family Sutterellaceae and Sutterella megalosphaeroides sp. nov., isolated from human faeces.</title>
        <authorList>
            <person name="Sakamoto M."/>
            <person name="Ikeyama N."/>
            <person name="Kunihiro T."/>
            <person name="Iino T."/>
            <person name="Yuki M."/>
            <person name="Ohkuma M."/>
        </authorList>
    </citation>
    <scope>NUCLEOTIDE SEQUENCE [LARGE SCALE GENOMIC DNA]</scope>
    <source>
        <strain evidence="12 13">4NBBH2</strain>
    </source>
</reference>
<evidence type="ECO:0000313" key="12">
    <source>
        <dbReference type="EMBL" id="GBO94913.1"/>
    </source>
</evidence>
<dbReference type="CDD" id="cd16371">
    <property type="entry name" value="DMSOR_beta_like"/>
    <property type="match status" value="1"/>
</dbReference>
<dbReference type="EMBL" id="BGZJ01000002">
    <property type="protein sequence ID" value="GBO94364.1"/>
    <property type="molecule type" value="Genomic_DNA"/>
</dbReference>
<comment type="cofactor">
    <cofactor evidence="1">
        <name>[4Fe-4S] cluster</name>
        <dbReference type="ChEBI" id="CHEBI:49883"/>
    </cofactor>
</comment>
<keyword evidence="8" id="KW-0408">Iron</keyword>
<dbReference type="RefSeq" id="WP_116270646.1">
    <property type="nucleotide sequence ID" value="NZ_BGZJ01000002.1"/>
</dbReference>
<evidence type="ECO:0000313" key="13">
    <source>
        <dbReference type="Proteomes" id="UP000266091"/>
    </source>
</evidence>
<sequence length="192" mass="21183">MKQLGFFFDARRCNGCKTCVVACKDAHNLLVGRNFRHVLEVTDGKWSKDPKSGAWKQNVYAYYLSIACNHCSDPACVKACPTGAHHKRTEDGLVVINTDKCIGCGNCAKACPYGAPELDEKAHKMTKCDACLNRLEQGLQPICVEACPQRALEFGDIEELRKKHGNVDTIYPLPQPAATHPNLVIHAPLKHP</sequence>
<dbReference type="Proteomes" id="UP000266091">
    <property type="component" value="Unassembled WGS sequence"/>
</dbReference>
<evidence type="ECO:0000256" key="6">
    <source>
        <dbReference type="ARBA" id="ARBA00022737"/>
    </source>
</evidence>
<evidence type="ECO:0000256" key="5">
    <source>
        <dbReference type="ARBA" id="ARBA00022723"/>
    </source>
</evidence>
<feature type="domain" description="4Fe-4S ferredoxin-type" evidence="10">
    <location>
        <begin position="4"/>
        <end position="34"/>
    </location>
</feature>
<dbReference type="SUPFAM" id="SSF54862">
    <property type="entry name" value="4Fe-4S ferredoxins"/>
    <property type="match status" value="1"/>
</dbReference>
<proteinExistence type="predicted"/>
<dbReference type="InterPro" id="IPR017900">
    <property type="entry name" value="4Fe4S_Fe_S_CS"/>
</dbReference>
<keyword evidence="5" id="KW-0479">Metal-binding</keyword>
<keyword evidence="4" id="KW-0004">4Fe-4S</keyword>
<name>A0A388SGV9_9BURK</name>
<dbReference type="PANTHER" id="PTHR43177">
    <property type="entry name" value="PROTEIN NRFC"/>
    <property type="match status" value="1"/>
</dbReference>
<feature type="domain" description="4Fe-4S ferredoxin-type" evidence="10">
    <location>
        <begin position="92"/>
        <end position="121"/>
    </location>
</feature>
<dbReference type="Pfam" id="PF12800">
    <property type="entry name" value="Fer4_4"/>
    <property type="match status" value="1"/>
</dbReference>
<dbReference type="GO" id="GO:0046872">
    <property type="term" value="F:metal ion binding"/>
    <property type="evidence" value="ECO:0007669"/>
    <property type="project" value="UniProtKB-KW"/>
</dbReference>
<evidence type="ECO:0000259" key="10">
    <source>
        <dbReference type="PROSITE" id="PS51379"/>
    </source>
</evidence>
<comment type="function">
    <text evidence="2">Electron transfer subunit of the terminal reductase during anaerobic growth on various sulfoxide and N-oxide compounds.</text>
</comment>
<dbReference type="Gene3D" id="3.30.70.20">
    <property type="match status" value="2"/>
</dbReference>
<protein>
    <submittedName>
        <fullName evidence="12">Dimethylsulfoxide reductase, chain B</fullName>
    </submittedName>
</protein>
<keyword evidence="13" id="KW-1185">Reference proteome</keyword>
<evidence type="ECO:0000256" key="3">
    <source>
        <dbReference type="ARBA" id="ARBA00022448"/>
    </source>
</evidence>
<keyword evidence="7" id="KW-0249">Electron transport</keyword>
<evidence type="ECO:0000256" key="1">
    <source>
        <dbReference type="ARBA" id="ARBA00001966"/>
    </source>
</evidence>
<dbReference type="InterPro" id="IPR050954">
    <property type="entry name" value="ET_IronSulfur_Cluster-Binding"/>
</dbReference>
<dbReference type="PROSITE" id="PS51379">
    <property type="entry name" value="4FE4S_FER_2"/>
    <property type="match status" value="3"/>
</dbReference>
<dbReference type="PROSITE" id="PS00198">
    <property type="entry name" value="4FE4S_FER_1"/>
    <property type="match status" value="1"/>
</dbReference>
<dbReference type="OrthoDB" id="9779457at2"/>
<dbReference type="EMBL" id="BGZJ01000002">
    <property type="protein sequence ID" value="GBO94913.1"/>
    <property type="molecule type" value="Genomic_DNA"/>
</dbReference>
<reference evidence="12" key="2">
    <citation type="journal article" date="2019" name="Microbiol. Resour. Announc.">
        <title>Draft Genome Sequence of Mesosutterella multiformis JCM 32464T, a Member of the Family Sutterellaceae, Isolated from Human Feces.</title>
        <authorList>
            <person name="Ikeyama N."/>
            <person name="Ohkuma M."/>
            <person name="Sakamoto M."/>
        </authorList>
    </citation>
    <scope>NUCLEOTIDE SEQUENCE</scope>
    <source>
        <strain evidence="12">4NBBH2</strain>
    </source>
</reference>
<evidence type="ECO:0000256" key="9">
    <source>
        <dbReference type="ARBA" id="ARBA00023014"/>
    </source>
</evidence>
<dbReference type="InterPro" id="IPR017896">
    <property type="entry name" value="4Fe4S_Fe-S-bd"/>
</dbReference>
<dbReference type="NCBIfam" id="TIGR02951">
    <property type="entry name" value="DMSO_dmsB"/>
    <property type="match status" value="1"/>
</dbReference>
<evidence type="ECO:0000256" key="2">
    <source>
        <dbReference type="ARBA" id="ARBA00003584"/>
    </source>
</evidence>
<evidence type="ECO:0000256" key="7">
    <source>
        <dbReference type="ARBA" id="ARBA00022982"/>
    </source>
</evidence>
<accession>A0A388SGV9</accession>
<organism evidence="12 13">
    <name type="scientific">Mesosutterella multiformis</name>
    <dbReference type="NCBI Taxonomy" id="2259133"/>
    <lineage>
        <taxon>Bacteria</taxon>
        <taxon>Pseudomonadati</taxon>
        <taxon>Pseudomonadota</taxon>
        <taxon>Betaproteobacteria</taxon>
        <taxon>Burkholderiales</taxon>
        <taxon>Sutterellaceae</taxon>
        <taxon>Mesosutterella</taxon>
    </lineage>
</organism>
<feature type="domain" description="4Fe-4S ferredoxin-type" evidence="10">
    <location>
        <begin position="58"/>
        <end position="90"/>
    </location>
</feature>
<evidence type="ECO:0000256" key="8">
    <source>
        <dbReference type="ARBA" id="ARBA00023004"/>
    </source>
</evidence>
<dbReference type="GO" id="GO:0051539">
    <property type="term" value="F:4 iron, 4 sulfur cluster binding"/>
    <property type="evidence" value="ECO:0007669"/>
    <property type="project" value="UniProtKB-KW"/>
</dbReference>
<dbReference type="Pfam" id="PF13247">
    <property type="entry name" value="Fer4_11"/>
    <property type="match status" value="1"/>
</dbReference>
<keyword evidence="9" id="KW-0411">Iron-sulfur</keyword>
<keyword evidence="3" id="KW-0813">Transport</keyword>
<keyword evidence="6" id="KW-0677">Repeat</keyword>
<evidence type="ECO:0000256" key="4">
    <source>
        <dbReference type="ARBA" id="ARBA00022485"/>
    </source>
</evidence>
<dbReference type="PANTHER" id="PTHR43177:SF5">
    <property type="entry name" value="ANAEROBIC DIMETHYL SULFOXIDE REDUCTASE CHAIN B-RELATED"/>
    <property type="match status" value="1"/>
</dbReference>